<reference evidence="7" key="1">
    <citation type="submission" date="2023-03" db="EMBL/GenBank/DDBJ databases">
        <authorList>
            <person name="Julca I."/>
        </authorList>
    </citation>
    <scope>NUCLEOTIDE SEQUENCE</scope>
</reference>
<dbReference type="InterPro" id="IPR044965">
    <property type="entry name" value="Glyco_hydro_17_plant"/>
</dbReference>
<accession>A0AAV1D1M1</accession>
<dbReference type="Proteomes" id="UP001161247">
    <property type="component" value="Chromosome 3"/>
</dbReference>
<evidence type="ECO:0000313" key="8">
    <source>
        <dbReference type="Proteomes" id="UP001161247"/>
    </source>
</evidence>
<dbReference type="InterPro" id="IPR017853">
    <property type="entry name" value="GH"/>
</dbReference>
<comment type="similarity">
    <text evidence="1 4">Belongs to the glycosyl hydrolase 17 family.</text>
</comment>
<evidence type="ECO:0000256" key="1">
    <source>
        <dbReference type="ARBA" id="ARBA00008773"/>
    </source>
</evidence>
<evidence type="ECO:0000313" key="7">
    <source>
        <dbReference type="EMBL" id="CAI9100708.1"/>
    </source>
</evidence>
<dbReference type="FunFam" id="3.20.20.80:FF:000010">
    <property type="entry name" value="glucan endo-1,3-beta-glucosidase, basic"/>
    <property type="match status" value="1"/>
</dbReference>
<sequence>MASLRAFLAICYPMVLLLSVNFPISQSIGINYGLLGNNLPPASTAVNLFKQKGWTQIRLFDPNPNALTALKGSGIQIILGTRNEDITTLASSVESATAWFNTYVQPYLENNIISYITVGNEVIPGTSSDSIPAAMGNLHTVLRSRQIMETKVSTVVATTVLANSYPPSATVFSTAAQGTMTSVLKVLSEIGSPLMVNVYPYFAYASDPANIKLEFAQFTSTAPGFKDGELSYFNLFDAMVDGFHWAIEKSGYGSVNLVVAESGWPSAGNGAFTSVELARNYNNKLKEHIGSGAGTPKKPGGLSEGFVFALFNENQKPNEVERNFGLFYPDMTPVYDF</sequence>
<keyword evidence="2 5" id="KW-0378">Hydrolase</keyword>
<evidence type="ECO:0000256" key="4">
    <source>
        <dbReference type="RuleBase" id="RU004335"/>
    </source>
</evidence>
<dbReference type="AlphaFoldDB" id="A0AAV1D1M1"/>
<evidence type="ECO:0000256" key="3">
    <source>
        <dbReference type="ARBA" id="ARBA00023295"/>
    </source>
</evidence>
<dbReference type="GO" id="GO:0004553">
    <property type="term" value="F:hydrolase activity, hydrolyzing O-glycosyl compounds"/>
    <property type="evidence" value="ECO:0007669"/>
    <property type="project" value="InterPro"/>
</dbReference>
<evidence type="ECO:0000256" key="2">
    <source>
        <dbReference type="ARBA" id="ARBA00022801"/>
    </source>
</evidence>
<dbReference type="GO" id="GO:0005975">
    <property type="term" value="P:carbohydrate metabolic process"/>
    <property type="evidence" value="ECO:0007669"/>
    <property type="project" value="InterPro"/>
</dbReference>
<dbReference type="PANTHER" id="PTHR32227">
    <property type="entry name" value="GLUCAN ENDO-1,3-BETA-GLUCOSIDASE BG1-RELATED-RELATED"/>
    <property type="match status" value="1"/>
</dbReference>
<keyword evidence="6" id="KW-0732">Signal</keyword>
<name>A0AAV1D1M1_OLDCO</name>
<dbReference type="PROSITE" id="PS00587">
    <property type="entry name" value="GLYCOSYL_HYDROL_F17"/>
    <property type="match status" value="1"/>
</dbReference>
<proteinExistence type="inferred from homology"/>
<dbReference type="EMBL" id="OX459120">
    <property type="protein sequence ID" value="CAI9100708.1"/>
    <property type="molecule type" value="Genomic_DNA"/>
</dbReference>
<dbReference type="Gene3D" id="3.20.20.80">
    <property type="entry name" value="Glycosidases"/>
    <property type="match status" value="1"/>
</dbReference>
<dbReference type="InterPro" id="IPR000490">
    <property type="entry name" value="Glyco_hydro_17"/>
</dbReference>
<dbReference type="SUPFAM" id="SSF51445">
    <property type="entry name" value="(Trans)glycosidases"/>
    <property type="match status" value="1"/>
</dbReference>
<keyword evidence="3 5" id="KW-0326">Glycosidase</keyword>
<keyword evidence="8" id="KW-1185">Reference proteome</keyword>
<gene>
    <name evidence="7" type="ORF">OLC1_LOCUS10467</name>
</gene>
<feature type="signal peptide" evidence="6">
    <location>
        <begin position="1"/>
        <end position="27"/>
    </location>
</feature>
<organism evidence="7 8">
    <name type="scientific">Oldenlandia corymbosa var. corymbosa</name>
    <dbReference type="NCBI Taxonomy" id="529605"/>
    <lineage>
        <taxon>Eukaryota</taxon>
        <taxon>Viridiplantae</taxon>
        <taxon>Streptophyta</taxon>
        <taxon>Embryophyta</taxon>
        <taxon>Tracheophyta</taxon>
        <taxon>Spermatophyta</taxon>
        <taxon>Magnoliopsida</taxon>
        <taxon>eudicotyledons</taxon>
        <taxon>Gunneridae</taxon>
        <taxon>Pentapetalae</taxon>
        <taxon>asterids</taxon>
        <taxon>lamiids</taxon>
        <taxon>Gentianales</taxon>
        <taxon>Rubiaceae</taxon>
        <taxon>Rubioideae</taxon>
        <taxon>Spermacoceae</taxon>
        <taxon>Hedyotis-Oldenlandia complex</taxon>
        <taxon>Oldenlandia</taxon>
    </lineage>
</organism>
<evidence type="ECO:0000256" key="6">
    <source>
        <dbReference type="SAM" id="SignalP"/>
    </source>
</evidence>
<dbReference type="Pfam" id="PF00332">
    <property type="entry name" value="Glyco_hydro_17"/>
    <property type="match status" value="1"/>
</dbReference>
<protein>
    <submittedName>
        <fullName evidence="7">OLC1v1037867C1</fullName>
    </submittedName>
</protein>
<evidence type="ECO:0000256" key="5">
    <source>
        <dbReference type="RuleBase" id="RU004336"/>
    </source>
</evidence>
<feature type="chain" id="PRO_5043449235" evidence="6">
    <location>
        <begin position="28"/>
        <end position="337"/>
    </location>
</feature>